<reference evidence="1 2" key="1">
    <citation type="journal article" date="2019" name="Genome Biol. Evol.">
        <title>Insights into the evolution of the New World diploid cottons (Gossypium, subgenus Houzingenia) based on genome sequencing.</title>
        <authorList>
            <person name="Grover C.E."/>
            <person name="Arick M.A. 2nd"/>
            <person name="Thrash A."/>
            <person name="Conover J.L."/>
            <person name="Sanders W.S."/>
            <person name="Peterson D.G."/>
            <person name="Frelichowski J.E."/>
            <person name="Scheffler J.A."/>
            <person name="Scheffler B.E."/>
            <person name="Wendel J.F."/>
        </authorList>
    </citation>
    <scope>NUCLEOTIDE SEQUENCE [LARGE SCALE GENOMIC DNA]</scope>
    <source>
        <strain evidence="1">27</strain>
        <tissue evidence="1">Leaf</tissue>
    </source>
</reference>
<dbReference type="GO" id="GO:0010073">
    <property type="term" value="P:meristem maintenance"/>
    <property type="evidence" value="ECO:0007669"/>
    <property type="project" value="InterPro"/>
</dbReference>
<proteinExistence type="predicted"/>
<dbReference type="PANTHER" id="PTHR46033:SF8">
    <property type="entry name" value="PROTEIN MAINTENANCE OF MERISTEMS-LIKE"/>
    <property type="match status" value="1"/>
</dbReference>
<evidence type="ECO:0000313" key="2">
    <source>
        <dbReference type="Proteomes" id="UP000593561"/>
    </source>
</evidence>
<dbReference type="AlphaFoldDB" id="A0A7J8THP0"/>
<evidence type="ECO:0000313" key="1">
    <source>
        <dbReference type="EMBL" id="MBA0637716.1"/>
    </source>
</evidence>
<comment type="caution">
    <text evidence="1">The sequence shown here is derived from an EMBL/GenBank/DDBJ whole genome shotgun (WGS) entry which is preliminary data.</text>
</comment>
<dbReference type="PANTHER" id="PTHR46033">
    <property type="entry name" value="PROTEIN MAIN-LIKE 2"/>
    <property type="match status" value="1"/>
</dbReference>
<gene>
    <name evidence="1" type="ORF">Godav_000012</name>
</gene>
<evidence type="ECO:0008006" key="3">
    <source>
        <dbReference type="Google" id="ProtNLM"/>
    </source>
</evidence>
<accession>A0A7J8THP0</accession>
<sequence>MKTALHKEYDCSLDSTQGSMGLPWKTKGIWMATNGQWKPFLSHKGAWVEDQILEMYINNLSEDASEVIHELLRDASFLDAICMLGGTKLDLPLISVLVKRWRLETYTFNLPYDKCTITLKDTRRRLGNIPQEVYRVLAVQFRYHKKLYLLSALERSRQRRYRRPKQEPINPRLGEDVAEEPTYLPHAHEDPITVQPPDAFGIVDNVTITPNIVILPSWVVLAYADSIVGMQYRRLGHSHSHPRRKEMRSAINLDVHIKMRSKSQMSRQPQ</sequence>
<protein>
    <recommendedName>
        <fullName evidence="3">Aminotransferase-like plant mobile domain-containing protein</fullName>
    </recommendedName>
</protein>
<organism evidence="1 2">
    <name type="scientific">Gossypium davidsonii</name>
    <name type="common">Davidson's cotton</name>
    <name type="synonym">Gossypium klotzschianum subsp. davidsonii</name>
    <dbReference type="NCBI Taxonomy" id="34287"/>
    <lineage>
        <taxon>Eukaryota</taxon>
        <taxon>Viridiplantae</taxon>
        <taxon>Streptophyta</taxon>
        <taxon>Embryophyta</taxon>
        <taxon>Tracheophyta</taxon>
        <taxon>Spermatophyta</taxon>
        <taxon>Magnoliopsida</taxon>
        <taxon>eudicotyledons</taxon>
        <taxon>Gunneridae</taxon>
        <taxon>Pentapetalae</taxon>
        <taxon>rosids</taxon>
        <taxon>malvids</taxon>
        <taxon>Malvales</taxon>
        <taxon>Malvaceae</taxon>
        <taxon>Malvoideae</taxon>
        <taxon>Gossypium</taxon>
    </lineage>
</organism>
<keyword evidence="2" id="KW-1185">Reference proteome</keyword>
<dbReference type="InterPro" id="IPR044824">
    <property type="entry name" value="MAIN-like"/>
</dbReference>
<name>A0A7J8THP0_GOSDV</name>
<dbReference type="Proteomes" id="UP000593561">
    <property type="component" value="Unassembled WGS sequence"/>
</dbReference>
<dbReference type="EMBL" id="JABFAC010249041">
    <property type="protein sequence ID" value="MBA0637716.1"/>
    <property type="molecule type" value="Genomic_DNA"/>
</dbReference>